<dbReference type="RefSeq" id="WP_049694877.1">
    <property type="nucleotide sequence ID" value="NZ_CP016540.2"/>
</dbReference>
<dbReference type="STRING" id="1302659.I858_004240"/>
<dbReference type="PANTHER" id="PTHR43819">
    <property type="entry name" value="ARCHAEAL-TYPE GLUTAMATE SYNTHASE [NADPH]"/>
    <property type="match status" value="1"/>
</dbReference>
<evidence type="ECO:0000256" key="1">
    <source>
        <dbReference type="ARBA" id="ARBA00009716"/>
    </source>
</evidence>
<keyword evidence="3" id="KW-0472">Membrane</keyword>
<dbReference type="Proteomes" id="UP000053354">
    <property type="component" value="Chromosome"/>
</dbReference>
<sequence>MGKITKYLPSAILGSTVAAPLAYIAYIYQKDNHQKQHAILRNFPLLGRVRYMTEHIGPELRQYLFSGDNEGLPFSRIQYQNIVKAGKYNERLIGFGSNRNFAEDGFYIRNSLFPKLRTELKVDNSEKVKTVKYVVDNEGLMSRKEHREEVLTDPYYLRDEDAVVLGEGYCREPFRIKGQVGMSAMSYGALGENAITALSKGLGVAGGTWMNTGEGGISDHHLAGGADLIMQIGPGLFGVRTAGGEFSWEAFKEKSEMEQVKAFEIKLAQGAKTRGGHLEGNKVTEEIARIRLIEPGKTVNSPNRFTEYDSFDKLFDFIEELREVGGKPVGMKIVVGDVEGLEEMVQIMKESGKGPDFITIDGGEGGTGATYQELSDSVGLPIMTALPIVDELLRQYEVRDRVKLIASGKLITPDKIAIALSMGADLVNIARGFMISVGCIMAEVCHTNTCPVGVATTDPDLQDGLVVGEKMYRVANYVMSLRAGLFNIAAAAGVESPTMLERKHLTHKDIQGRISSVGSMIHKIEQEEKKEKDVENLTVKK</sequence>
<organism evidence="5 6">
    <name type="scientific">Planococcus versutus</name>
    <dbReference type="NCBI Taxonomy" id="1302659"/>
    <lineage>
        <taxon>Bacteria</taxon>
        <taxon>Bacillati</taxon>
        <taxon>Bacillota</taxon>
        <taxon>Bacilli</taxon>
        <taxon>Bacillales</taxon>
        <taxon>Caryophanaceae</taxon>
        <taxon>Planococcus</taxon>
    </lineage>
</organism>
<dbReference type="EMBL" id="CP016540">
    <property type="protein sequence ID" value="ANU26240.1"/>
    <property type="molecule type" value="Genomic_DNA"/>
</dbReference>
<dbReference type="PANTHER" id="PTHR43819:SF1">
    <property type="entry name" value="ARCHAEAL-TYPE GLUTAMATE SYNTHASE [NADPH]"/>
    <property type="match status" value="1"/>
</dbReference>
<keyword evidence="3" id="KW-0812">Transmembrane</keyword>
<dbReference type="CDD" id="cd02808">
    <property type="entry name" value="GltS_FMN"/>
    <property type="match status" value="1"/>
</dbReference>
<evidence type="ECO:0000256" key="2">
    <source>
        <dbReference type="PIRNR" id="PIRNR006429"/>
    </source>
</evidence>
<dbReference type="Pfam" id="PF01645">
    <property type="entry name" value="Glu_synthase"/>
    <property type="match status" value="1"/>
</dbReference>
<dbReference type="KEGG" id="pll:I858_004240"/>
<protein>
    <recommendedName>
        <fullName evidence="4">Glutamate synthase domain-containing protein</fullName>
    </recommendedName>
</protein>
<dbReference type="GO" id="GO:0006537">
    <property type="term" value="P:glutamate biosynthetic process"/>
    <property type="evidence" value="ECO:0007669"/>
    <property type="project" value="InterPro"/>
</dbReference>
<comment type="similarity">
    <text evidence="1 2">Belongs to the glutamate synthase family.</text>
</comment>
<gene>
    <name evidence="5" type="ORF">I858_004240</name>
</gene>
<proteinExistence type="inferred from homology"/>
<evidence type="ECO:0000313" key="5">
    <source>
        <dbReference type="EMBL" id="ANU26240.1"/>
    </source>
</evidence>
<dbReference type="PIRSF" id="PIRSF500060">
    <property type="entry name" value="UCP500060"/>
    <property type="match status" value="1"/>
</dbReference>
<reference evidence="5" key="1">
    <citation type="submission" date="2016-10" db="EMBL/GenBank/DDBJ databases">
        <authorList>
            <person name="See-Too W.S."/>
        </authorList>
    </citation>
    <scope>NUCLEOTIDE SEQUENCE</scope>
    <source>
        <strain evidence="5">L10.15</strain>
    </source>
</reference>
<name>A0A1B1RZ76_9BACL</name>
<dbReference type="PIRSF" id="PIRSF006429">
    <property type="entry name" value="GOGAT_lg_2"/>
    <property type="match status" value="1"/>
</dbReference>
<keyword evidence="6" id="KW-1185">Reference proteome</keyword>
<evidence type="ECO:0000256" key="3">
    <source>
        <dbReference type="SAM" id="Phobius"/>
    </source>
</evidence>
<feature type="transmembrane region" description="Helical" evidence="3">
    <location>
        <begin position="7"/>
        <end position="28"/>
    </location>
</feature>
<dbReference type="AlphaFoldDB" id="A0A1B1RZ76"/>
<evidence type="ECO:0000259" key="4">
    <source>
        <dbReference type="Pfam" id="PF01645"/>
    </source>
</evidence>
<dbReference type="SUPFAM" id="SSF51395">
    <property type="entry name" value="FMN-linked oxidoreductases"/>
    <property type="match status" value="1"/>
</dbReference>
<keyword evidence="3" id="KW-1133">Transmembrane helix</keyword>
<dbReference type="GO" id="GO:0015930">
    <property type="term" value="F:glutamate synthase activity"/>
    <property type="evidence" value="ECO:0007669"/>
    <property type="project" value="InterPro"/>
</dbReference>
<dbReference type="FunFam" id="3.20.20.70:FF:000156">
    <property type="entry name" value="Glutamate synthase domain protein"/>
    <property type="match status" value="1"/>
</dbReference>
<dbReference type="InterPro" id="IPR002932">
    <property type="entry name" value="Glu_synthdom"/>
</dbReference>
<dbReference type="InterPro" id="IPR024188">
    <property type="entry name" value="GltB"/>
</dbReference>
<dbReference type="OrthoDB" id="9758182at2"/>
<evidence type="ECO:0000313" key="6">
    <source>
        <dbReference type="Proteomes" id="UP000053354"/>
    </source>
</evidence>
<feature type="domain" description="Glutamate synthase" evidence="4">
    <location>
        <begin position="133"/>
        <end position="494"/>
    </location>
</feature>
<dbReference type="Gene3D" id="3.20.20.70">
    <property type="entry name" value="Aldolase class I"/>
    <property type="match status" value="1"/>
</dbReference>
<dbReference type="InterPro" id="IPR027283">
    <property type="entry name" value="YerD"/>
</dbReference>
<accession>A0A1B1RZ76</accession>
<dbReference type="InterPro" id="IPR013785">
    <property type="entry name" value="Aldolase_TIM"/>
</dbReference>